<dbReference type="AlphaFoldDB" id="A0A4R0JG62"/>
<proteinExistence type="predicted"/>
<keyword evidence="3 8" id="KW-0808">Transferase</keyword>
<dbReference type="PANTHER" id="PTHR44307">
    <property type="entry name" value="PHOSPHOETHANOLAMINE METHYLTRANSFERASE"/>
    <property type="match status" value="1"/>
</dbReference>
<evidence type="ECO:0000256" key="5">
    <source>
        <dbReference type="ARBA" id="ARBA00047622"/>
    </source>
</evidence>
<dbReference type="CDD" id="cd02440">
    <property type="entry name" value="AdoMet_MTases"/>
    <property type="match status" value="1"/>
</dbReference>
<dbReference type="InterPro" id="IPR041698">
    <property type="entry name" value="Methyltransf_25"/>
</dbReference>
<name>A0A4R0JG62_9ACTN</name>
<accession>A0A4R0JG62</accession>
<protein>
    <submittedName>
        <fullName evidence="8">Methyltransferase domain-containing protein</fullName>
    </submittedName>
</protein>
<dbReference type="Gene3D" id="3.40.50.150">
    <property type="entry name" value="Vaccinia Virus protein VP39"/>
    <property type="match status" value="1"/>
</dbReference>
<dbReference type="GO" id="GO:0000234">
    <property type="term" value="F:phosphoethanolamine N-methyltransferase activity"/>
    <property type="evidence" value="ECO:0007669"/>
    <property type="project" value="UniProtKB-EC"/>
</dbReference>
<reference evidence="8 9" key="1">
    <citation type="submission" date="2019-02" db="EMBL/GenBank/DDBJ databases">
        <title>Kribbella capetownensis sp. nov. and Kribbella speibonae sp. nov., isolated from soil.</title>
        <authorList>
            <person name="Curtis S.M."/>
            <person name="Norton I."/>
            <person name="Everest G.J."/>
            <person name="Meyers P.R."/>
        </authorList>
    </citation>
    <scope>NUCLEOTIDE SEQUENCE [LARGE SCALE GENOMIC DNA]</scope>
    <source>
        <strain evidence="8 9">YM53</strain>
    </source>
</reference>
<feature type="domain" description="Methyltransferase" evidence="7">
    <location>
        <begin position="67"/>
        <end position="162"/>
    </location>
</feature>
<dbReference type="SUPFAM" id="SSF53335">
    <property type="entry name" value="S-adenosyl-L-methionine-dependent methyltransferases"/>
    <property type="match status" value="1"/>
</dbReference>
<dbReference type="OrthoDB" id="9777638at2"/>
<sequence length="245" mass="25805">MHTTPSARGASLSHEPDHPLIRTAGQGKGTRMSGTDLACSTGLTENSLYRYDDWLLRAAAIRDGDHVLDIGCGTGGTTRAAAWLAGSGAAVGVDLSEQTLAEATRRAEETGAVTATFVPADAQVHAFETETFDVLLSRTGCTDFTDPIAAFTNLARALRPGGRVALLVWQAPSRNPWYAELTTGATPSLDVPGAFAFADPARVAHILTSAGFHTPECESLQELIQVGPGVDYRSAAWLVTTRKPA</sequence>
<evidence type="ECO:0000313" key="8">
    <source>
        <dbReference type="EMBL" id="TCC45147.1"/>
    </source>
</evidence>
<feature type="region of interest" description="Disordered" evidence="6">
    <location>
        <begin position="1"/>
        <end position="34"/>
    </location>
</feature>
<evidence type="ECO:0000256" key="2">
    <source>
        <dbReference type="ARBA" id="ARBA00022603"/>
    </source>
</evidence>
<dbReference type="GO" id="GO:0032259">
    <property type="term" value="P:methylation"/>
    <property type="evidence" value="ECO:0007669"/>
    <property type="project" value="UniProtKB-KW"/>
</dbReference>
<evidence type="ECO:0000259" key="7">
    <source>
        <dbReference type="Pfam" id="PF13649"/>
    </source>
</evidence>
<evidence type="ECO:0000256" key="1">
    <source>
        <dbReference type="ARBA" id="ARBA00005189"/>
    </source>
</evidence>
<dbReference type="Proteomes" id="UP000293342">
    <property type="component" value="Unassembled WGS sequence"/>
</dbReference>
<organism evidence="8 9">
    <name type="scientific">Kribbella capetownensis</name>
    <dbReference type="NCBI Taxonomy" id="1572659"/>
    <lineage>
        <taxon>Bacteria</taxon>
        <taxon>Bacillati</taxon>
        <taxon>Actinomycetota</taxon>
        <taxon>Actinomycetes</taxon>
        <taxon>Propionibacteriales</taxon>
        <taxon>Kribbellaceae</taxon>
        <taxon>Kribbella</taxon>
    </lineage>
</organism>
<gene>
    <name evidence="8" type="ORF">E0H75_32090</name>
</gene>
<keyword evidence="2 8" id="KW-0489">Methyltransferase</keyword>
<evidence type="ECO:0000256" key="6">
    <source>
        <dbReference type="SAM" id="MobiDB-lite"/>
    </source>
</evidence>
<dbReference type="Pfam" id="PF13649">
    <property type="entry name" value="Methyltransf_25"/>
    <property type="match status" value="1"/>
</dbReference>
<evidence type="ECO:0000256" key="3">
    <source>
        <dbReference type="ARBA" id="ARBA00022679"/>
    </source>
</evidence>
<keyword evidence="9" id="KW-1185">Reference proteome</keyword>
<dbReference type="EMBL" id="SJKD01000008">
    <property type="protein sequence ID" value="TCC45147.1"/>
    <property type="molecule type" value="Genomic_DNA"/>
</dbReference>
<evidence type="ECO:0000313" key="9">
    <source>
        <dbReference type="Proteomes" id="UP000293342"/>
    </source>
</evidence>
<dbReference type="InterPro" id="IPR029063">
    <property type="entry name" value="SAM-dependent_MTases_sf"/>
</dbReference>
<dbReference type="PANTHER" id="PTHR44307:SF2">
    <property type="entry name" value="PHOSPHOETHANOLAMINE METHYLTRANSFERASE ISOFORM X1"/>
    <property type="match status" value="1"/>
</dbReference>
<comment type="pathway">
    <text evidence="1">Lipid metabolism.</text>
</comment>
<comment type="caution">
    <text evidence="8">The sequence shown here is derived from an EMBL/GenBank/DDBJ whole genome shotgun (WGS) entry which is preliminary data.</text>
</comment>
<comment type="pathway">
    <text evidence="4">Phospholipid metabolism.</text>
</comment>
<evidence type="ECO:0000256" key="4">
    <source>
        <dbReference type="ARBA" id="ARBA00025707"/>
    </source>
</evidence>
<comment type="catalytic activity">
    <reaction evidence="5">
        <text>phosphoethanolamine + S-adenosyl-L-methionine = N-methylethanolamine phosphate + S-adenosyl-L-homocysteine + H(+)</text>
        <dbReference type="Rhea" id="RHEA:20365"/>
        <dbReference type="ChEBI" id="CHEBI:15378"/>
        <dbReference type="ChEBI" id="CHEBI:57781"/>
        <dbReference type="ChEBI" id="CHEBI:57856"/>
        <dbReference type="ChEBI" id="CHEBI:58190"/>
        <dbReference type="ChEBI" id="CHEBI:59789"/>
        <dbReference type="EC" id="2.1.1.103"/>
    </reaction>
    <physiologicalReaction direction="left-to-right" evidence="5">
        <dbReference type="Rhea" id="RHEA:20366"/>
    </physiologicalReaction>
</comment>